<keyword evidence="4" id="KW-1185">Reference proteome</keyword>
<dbReference type="InterPro" id="IPR019587">
    <property type="entry name" value="Polyketide_cyclase/dehydratase"/>
</dbReference>
<name>A0ABW7KNK5_9NOCA</name>
<dbReference type="Gene3D" id="3.30.530.20">
    <property type="match status" value="1"/>
</dbReference>
<dbReference type="EMBL" id="JBIMSP010000028">
    <property type="protein sequence ID" value="MFH5243631.1"/>
    <property type="molecule type" value="Genomic_DNA"/>
</dbReference>
<organism evidence="2 3">
    <name type="scientific">Antrihabitans spumae</name>
    <dbReference type="NCBI Taxonomy" id="3373370"/>
    <lineage>
        <taxon>Bacteria</taxon>
        <taxon>Bacillati</taxon>
        <taxon>Actinomycetota</taxon>
        <taxon>Actinomycetes</taxon>
        <taxon>Mycobacteriales</taxon>
        <taxon>Nocardiaceae</taxon>
        <taxon>Antrihabitans</taxon>
    </lineage>
</organism>
<reference evidence="3 4" key="1">
    <citation type="submission" date="2024-10" db="EMBL/GenBank/DDBJ databases">
        <authorList>
            <person name="Riesco R."/>
        </authorList>
    </citation>
    <scope>NUCLEOTIDE SEQUENCE [LARGE SCALE GENOMIC DNA]</scope>
    <source>
        <strain evidence="2 3">NCIMB 15448</strain>
        <strain evidence="1 4">NCIMB 15450</strain>
    </source>
</reference>
<dbReference type="Proteomes" id="UP001609219">
    <property type="component" value="Unassembled WGS sequence"/>
</dbReference>
<proteinExistence type="predicted"/>
<dbReference type="EMBL" id="JBIMSN010000020">
    <property type="protein sequence ID" value="MFH5227886.1"/>
    <property type="molecule type" value="Genomic_DNA"/>
</dbReference>
<dbReference type="RefSeq" id="WP_395125175.1">
    <property type="nucleotide sequence ID" value="NZ_JBIMSN010000020.1"/>
</dbReference>
<dbReference type="Proteomes" id="UP001609176">
    <property type="component" value="Unassembled WGS sequence"/>
</dbReference>
<evidence type="ECO:0000313" key="3">
    <source>
        <dbReference type="Proteomes" id="UP001609176"/>
    </source>
</evidence>
<sequence>MTEQTSQVQTFHVLGDIRIDQPPERVFDCVTDLAASGQWSPECGGGTWIVGAAGQVGSVFRGNNHREPTVVEWAPVVRGDWSTESEVVEAVRPEVFRWAMRDSAGNTQESVWSYEISADGTGSILTHRFWMGRLTEGMRGIMADMDPESEQQFISDWGAKIAGDIGETLRGIKTALESGSPK</sequence>
<gene>
    <name evidence="2" type="ORF">ACHIPV_17365</name>
    <name evidence="1" type="ORF">ACHIRB_04685</name>
</gene>
<dbReference type="CDD" id="cd07812">
    <property type="entry name" value="SRPBCC"/>
    <property type="match status" value="1"/>
</dbReference>
<evidence type="ECO:0000313" key="2">
    <source>
        <dbReference type="EMBL" id="MFH5243631.1"/>
    </source>
</evidence>
<accession>A0ABW7KNK5</accession>
<evidence type="ECO:0000313" key="4">
    <source>
        <dbReference type="Proteomes" id="UP001609219"/>
    </source>
</evidence>
<protein>
    <submittedName>
        <fullName evidence="2">SRPBCC family protein</fullName>
    </submittedName>
</protein>
<comment type="caution">
    <text evidence="2">The sequence shown here is derived from an EMBL/GenBank/DDBJ whole genome shotgun (WGS) entry which is preliminary data.</text>
</comment>
<dbReference type="InterPro" id="IPR023393">
    <property type="entry name" value="START-like_dom_sf"/>
</dbReference>
<evidence type="ECO:0000313" key="1">
    <source>
        <dbReference type="EMBL" id="MFH5227886.1"/>
    </source>
</evidence>
<dbReference type="SUPFAM" id="SSF55961">
    <property type="entry name" value="Bet v1-like"/>
    <property type="match status" value="1"/>
</dbReference>
<dbReference type="Pfam" id="PF10604">
    <property type="entry name" value="Polyketide_cyc2"/>
    <property type="match status" value="1"/>
</dbReference>